<dbReference type="AlphaFoldDB" id="A0A9X5GRN5"/>
<evidence type="ECO:0000313" key="2">
    <source>
        <dbReference type="Proteomes" id="UP001154420"/>
    </source>
</evidence>
<sequence length="143" mass="16376">MKSDDVRILQEVQKNTKMAIKAIDTISEKVYDDDLSMHITRESMRYADLYNKATDRLLNGKAASFRETGFQDMMLKGSVRANTLLNTSTSHIAELMIQGSNRGLTSMWKAVNHHENAGNISMEVAKELMDFEEKNIERLKQYL</sequence>
<dbReference type="RefSeq" id="WP_330585001.1">
    <property type="nucleotide sequence ID" value="NZ_QZDT01000019.1"/>
</dbReference>
<gene>
    <name evidence="1" type="ORF">D5281_12620</name>
</gene>
<accession>A0A9X5GRN5</accession>
<proteinExistence type="predicted"/>
<evidence type="ECO:0000313" key="1">
    <source>
        <dbReference type="EMBL" id="NBJ93413.1"/>
    </source>
</evidence>
<organism evidence="1 2">
    <name type="scientific">Parablautia muri</name>
    <dbReference type="NCBI Taxonomy" id="2320879"/>
    <lineage>
        <taxon>Bacteria</taxon>
        <taxon>Bacillati</taxon>
        <taxon>Bacillota</taxon>
        <taxon>Clostridia</taxon>
        <taxon>Lachnospirales</taxon>
        <taxon>Lachnospiraceae</taxon>
        <taxon>Parablautia</taxon>
    </lineage>
</organism>
<comment type="caution">
    <text evidence="1">The sequence shown here is derived from an EMBL/GenBank/DDBJ whole genome shotgun (WGS) entry which is preliminary data.</text>
</comment>
<dbReference type="EMBL" id="QZDT01000019">
    <property type="protein sequence ID" value="NBJ93413.1"/>
    <property type="molecule type" value="Genomic_DNA"/>
</dbReference>
<dbReference type="Proteomes" id="UP001154420">
    <property type="component" value="Unassembled WGS sequence"/>
</dbReference>
<reference evidence="1" key="1">
    <citation type="submission" date="2018-09" db="EMBL/GenBank/DDBJ databases">
        <title>Murine metabolic-syndrome-specific gut microbial biobank.</title>
        <authorList>
            <person name="Liu C."/>
        </authorList>
    </citation>
    <scope>NUCLEOTIDE SEQUENCE</scope>
    <source>
        <strain evidence="1">D42-62</strain>
    </source>
</reference>
<protein>
    <submittedName>
        <fullName evidence="1">Uncharacterized protein</fullName>
    </submittedName>
</protein>
<keyword evidence="2" id="KW-1185">Reference proteome</keyword>
<name>A0A9X5GRN5_9FIRM</name>